<evidence type="ECO:0000313" key="2">
    <source>
        <dbReference type="Proteomes" id="UP000253891"/>
    </source>
</evidence>
<proteinExistence type="predicted"/>
<gene>
    <name evidence="1" type="ORF">FFIC_260060</name>
</gene>
<evidence type="ECO:0000313" key="1">
    <source>
        <dbReference type="EMBL" id="GAO99892.1"/>
    </source>
</evidence>
<name>A0A0K8MHD8_9LACO</name>
<protein>
    <submittedName>
        <fullName evidence="1">Uncharacterized protein</fullName>
    </submittedName>
</protein>
<sequence>MEVHMYAKHNAVVSQPIKDQRQSSGEHSHNYQVGNINYDFILIDDKQVKKIVDSAMEDIHITIEKLLFEHLGPESQEYREGMDKCSRQWDKTERISNADLDVHRLCPIKCIHINIELKLQTVNHRKSIGRRSAHY</sequence>
<organism evidence="1 2">
    <name type="scientific">Fructobacillus ficulneus</name>
    <dbReference type="NCBI Taxonomy" id="157463"/>
    <lineage>
        <taxon>Bacteria</taxon>
        <taxon>Bacillati</taxon>
        <taxon>Bacillota</taxon>
        <taxon>Bacilli</taxon>
        <taxon>Lactobacillales</taxon>
        <taxon>Lactobacillaceae</taxon>
        <taxon>Fructobacillus</taxon>
    </lineage>
</organism>
<reference evidence="1 2" key="1">
    <citation type="journal article" date="2015" name="BMC Genomics">
        <title>Comparative genomics of Fructobacillus spp. and Leuconostoc spp. reveals niche-specific evolution of Fructobacillus spp.</title>
        <authorList>
            <person name="Endo A."/>
            <person name="Tanizawa Y."/>
            <person name="Tanaka N."/>
            <person name="Maeno S."/>
            <person name="Kumar H."/>
            <person name="Shiwa Y."/>
            <person name="Okada S."/>
            <person name="Yoshikawa H."/>
            <person name="Dicks L."/>
            <person name="Nakagawa J."/>
            <person name="Arita M."/>
        </authorList>
    </citation>
    <scope>NUCLEOTIDE SEQUENCE [LARGE SCALE GENOMIC DNA]</scope>
    <source>
        <strain evidence="1 2">JCM 12225</strain>
    </source>
</reference>
<accession>A0A0K8MHD8</accession>
<dbReference type="Proteomes" id="UP000253891">
    <property type="component" value="Unassembled WGS sequence"/>
</dbReference>
<dbReference type="EMBL" id="DF968003">
    <property type="protein sequence ID" value="GAO99892.1"/>
    <property type="molecule type" value="Genomic_DNA"/>
</dbReference>
<dbReference type="AlphaFoldDB" id="A0A0K8MHD8"/>
<keyword evidence="2" id="KW-1185">Reference proteome</keyword>